<reference evidence="1" key="2">
    <citation type="journal article" date="2023" name="IMA Fungus">
        <title>Comparative genomic study of the Penicillium genus elucidates a diverse pangenome and 15 lateral gene transfer events.</title>
        <authorList>
            <person name="Petersen C."/>
            <person name="Sorensen T."/>
            <person name="Nielsen M.R."/>
            <person name="Sondergaard T.E."/>
            <person name="Sorensen J.L."/>
            <person name="Fitzpatrick D.A."/>
            <person name="Frisvad J.C."/>
            <person name="Nielsen K.L."/>
        </authorList>
    </citation>
    <scope>NUCLEOTIDE SEQUENCE</scope>
    <source>
        <strain evidence="1">IBT 16849</strain>
    </source>
</reference>
<dbReference type="Proteomes" id="UP001150879">
    <property type="component" value="Unassembled WGS sequence"/>
</dbReference>
<name>A0A9W9MS88_9EURO</name>
<dbReference type="AlphaFoldDB" id="A0A9W9MS88"/>
<dbReference type="EMBL" id="JAPQKP010000002">
    <property type="protein sequence ID" value="KAJ5206564.1"/>
    <property type="molecule type" value="Genomic_DNA"/>
</dbReference>
<organism evidence="1 2">
    <name type="scientific">Penicillium cf. griseofulvum</name>
    <dbReference type="NCBI Taxonomy" id="2972120"/>
    <lineage>
        <taxon>Eukaryota</taxon>
        <taxon>Fungi</taxon>
        <taxon>Dikarya</taxon>
        <taxon>Ascomycota</taxon>
        <taxon>Pezizomycotina</taxon>
        <taxon>Eurotiomycetes</taxon>
        <taxon>Eurotiomycetidae</taxon>
        <taxon>Eurotiales</taxon>
        <taxon>Aspergillaceae</taxon>
        <taxon>Penicillium</taxon>
    </lineage>
</organism>
<accession>A0A9W9MS88</accession>
<evidence type="ECO:0000313" key="2">
    <source>
        <dbReference type="Proteomes" id="UP001150879"/>
    </source>
</evidence>
<comment type="caution">
    <text evidence="1">The sequence shown here is derived from an EMBL/GenBank/DDBJ whole genome shotgun (WGS) entry which is preliminary data.</text>
</comment>
<dbReference type="OrthoDB" id="76567at2759"/>
<sequence length="311" mass="35547">MATPSSVGSYAQGRAISSPYPTTTLEHQYSTLEKCIHDIELATTTFTNGSRADGSWIVFYGVDERAFDEIRNSEHELLTICTKLFNPSAEVLVLKMESLWHSSTSMAITRWIDQKSHAMNVGSELLFTGTGNYKLVRYDVKGFPKISDGNLNIVQKRADQVIHPFAVPPSRTMKWPTFVLEVAYTEARNKVKEDMRIWLQATEGQVNFAMTASIQRQSKRIKLEQWGLVPKPTRKYPNRVTAEPVQNMWIKKPLSSGEDPTIGGRFEIPFKSLFLRDRQGDEEDFLMTHEDITRIARDVWRVDTILTAQRQ</sequence>
<evidence type="ECO:0000313" key="1">
    <source>
        <dbReference type="EMBL" id="KAJ5206564.1"/>
    </source>
</evidence>
<reference evidence="1" key="1">
    <citation type="submission" date="2022-11" db="EMBL/GenBank/DDBJ databases">
        <authorList>
            <person name="Petersen C."/>
        </authorList>
    </citation>
    <scope>NUCLEOTIDE SEQUENCE</scope>
    <source>
        <strain evidence="1">IBT 16849</strain>
    </source>
</reference>
<proteinExistence type="predicted"/>
<keyword evidence="2" id="KW-1185">Reference proteome</keyword>
<gene>
    <name evidence="1" type="ORF">N7472_003012</name>
</gene>
<protein>
    <submittedName>
        <fullName evidence="1">Uncharacterized protein</fullName>
    </submittedName>
</protein>